<keyword evidence="1" id="KW-0175">Coiled coil</keyword>
<accession>A0AAW7XLB7</accession>
<sequence length="227" mass="25199">MMTDQQAASYGVEELITRLKEKGVLAGQQEAAKLIKEAQQRADWLVAQAQQEAEHLIKEAKASIAREQKASEEALRMAARDVQLHVKETLVTGFSEQLGRLVCDQVLDDKLLAQMILELVGQAKTSLDLDNQAQITLLLPEQKVGLAELRNNPKAYNQDVLSHFVQALTGEQLRQGITLATHDGTGIKVRLHEQAIEVELTDQTLTALLLAHLQPRYRALLEGVIRS</sequence>
<reference evidence="2" key="1">
    <citation type="submission" date="2023-07" db="EMBL/GenBank/DDBJ databases">
        <title>Genome content predicts the carbon catabolic preferences of heterotrophic bacteria.</title>
        <authorList>
            <person name="Gralka M."/>
        </authorList>
    </citation>
    <scope>NUCLEOTIDE SEQUENCE</scope>
    <source>
        <strain evidence="2">I2M16</strain>
    </source>
</reference>
<dbReference type="RefSeq" id="WP_303477734.1">
    <property type="nucleotide sequence ID" value="NZ_JAUOPG010000005.1"/>
</dbReference>
<proteinExistence type="predicted"/>
<name>A0AAW7XLB7_9GAMM</name>
<gene>
    <name evidence="2" type="ORF">Q4490_09660</name>
</gene>
<dbReference type="EMBL" id="JAUOPG010000005">
    <property type="protein sequence ID" value="MDO6453832.1"/>
    <property type="molecule type" value="Genomic_DNA"/>
</dbReference>
<organism evidence="2 3">
    <name type="scientific">Neptunomonas phycophila</name>
    <dbReference type="NCBI Taxonomy" id="1572645"/>
    <lineage>
        <taxon>Bacteria</taxon>
        <taxon>Pseudomonadati</taxon>
        <taxon>Pseudomonadota</taxon>
        <taxon>Gammaproteobacteria</taxon>
        <taxon>Oceanospirillales</taxon>
        <taxon>Oceanospirillaceae</taxon>
        <taxon>Neptunomonas</taxon>
    </lineage>
</organism>
<dbReference type="Proteomes" id="UP001169862">
    <property type="component" value="Unassembled WGS sequence"/>
</dbReference>
<evidence type="ECO:0000256" key="1">
    <source>
        <dbReference type="SAM" id="Coils"/>
    </source>
</evidence>
<evidence type="ECO:0000313" key="3">
    <source>
        <dbReference type="Proteomes" id="UP001169862"/>
    </source>
</evidence>
<protein>
    <submittedName>
        <fullName evidence="2">ATPase</fullName>
    </submittedName>
</protein>
<feature type="coiled-coil region" evidence="1">
    <location>
        <begin position="46"/>
        <end position="77"/>
    </location>
</feature>
<dbReference type="Gene3D" id="1.20.5.2950">
    <property type="match status" value="1"/>
</dbReference>
<comment type="caution">
    <text evidence="2">The sequence shown here is derived from an EMBL/GenBank/DDBJ whole genome shotgun (WGS) entry which is preliminary data.</text>
</comment>
<dbReference type="AlphaFoldDB" id="A0AAW7XLB7"/>
<evidence type="ECO:0000313" key="2">
    <source>
        <dbReference type="EMBL" id="MDO6453832.1"/>
    </source>
</evidence>